<dbReference type="PANTHER" id="PTHR34595:SF7">
    <property type="entry name" value="SLL1039 PROTEIN"/>
    <property type="match status" value="1"/>
</dbReference>
<feature type="region of interest" description="Disordered" evidence="1">
    <location>
        <begin position="313"/>
        <end position="332"/>
    </location>
</feature>
<dbReference type="AlphaFoldDB" id="A0A1A6C1S8"/>
<keyword evidence="4" id="KW-1185">Reference proteome</keyword>
<evidence type="ECO:0000259" key="2">
    <source>
        <dbReference type="Pfam" id="PF04168"/>
    </source>
</evidence>
<dbReference type="InterPro" id="IPR007296">
    <property type="entry name" value="DUF403"/>
</dbReference>
<proteinExistence type="predicted"/>
<gene>
    <name evidence="3" type="ORF">Thpro_022754</name>
</gene>
<dbReference type="STRING" id="160660.BJI67_03660"/>
<dbReference type="PANTHER" id="PTHR34595">
    <property type="entry name" value="BLR5612 PROTEIN"/>
    <property type="match status" value="1"/>
</dbReference>
<evidence type="ECO:0000256" key="1">
    <source>
        <dbReference type="SAM" id="MobiDB-lite"/>
    </source>
</evidence>
<evidence type="ECO:0000313" key="3">
    <source>
        <dbReference type="EMBL" id="OBS08504.1"/>
    </source>
</evidence>
<feature type="compositionally biased region" description="Basic residues" evidence="1">
    <location>
        <begin position="315"/>
        <end position="325"/>
    </location>
</feature>
<dbReference type="Proteomes" id="UP000029273">
    <property type="component" value="Unassembled WGS sequence"/>
</dbReference>
<feature type="domain" description="DUF403" evidence="2">
    <location>
        <begin position="1"/>
        <end position="307"/>
    </location>
</feature>
<name>A0A1A6C1S8_9GAMM</name>
<dbReference type="RefSeq" id="WP_065089767.1">
    <property type="nucleotide sequence ID" value="NZ_JQSG02000006.1"/>
</dbReference>
<organism evidence="3 4">
    <name type="scientific">Acidihalobacter prosperus</name>
    <dbReference type="NCBI Taxonomy" id="160660"/>
    <lineage>
        <taxon>Bacteria</taxon>
        <taxon>Pseudomonadati</taxon>
        <taxon>Pseudomonadota</taxon>
        <taxon>Gammaproteobacteria</taxon>
        <taxon>Chromatiales</taxon>
        <taxon>Ectothiorhodospiraceae</taxon>
        <taxon>Acidihalobacter</taxon>
    </lineage>
</organism>
<dbReference type="OrthoDB" id="9803532at2"/>
<accession>A0A1A6C1S8</accession>
<evidence type="ECO:0000313" key="4">
    <source>
        <dbReference type="Proteomes" id="UP000029273"/>
    </source>
</evidence>
<reference evidence="3 4" key="1">
    <citation type="journal article" date="2014" name="Genome Announc.">
        <title>Draft Genome Sequence of the Iron-Oxidizing, Acidophilic, and Halotolerant 'Thiobacillus prosperus' Type Strain DSM 5130.</title>
        <authorList>
            <person name="Ossandon F.J."/>
            <person name="Cardenas J.P."/>
            <person name="Corbett M."/>
            <person name="Quatrini R."/>
            <person name="Holmes D.S."/>
            <person name="Watkin E."/>
        </authorList>
    </citation>
    <scope>NUCLEOTIDE SEQUENCE [LARGE SCALE GENOMIC DNA]</scope>
    <source>
        <strain evidence="3 4">DSM 5130</strain>
    </source>
</reference>
<dbReference type="Pfam" id="PF04168">
    <property type="entry name" value="Alpha-E"/>
    <property type="match status" value="1"/>
</dbReference>
<sequence length="332" mass="37545">MLSRVAERIYWLGRYLERAENTARLVNVNTLLLLDLPRRVPLGWQPLVDITGSSEQFAEHYNEASERNVVRFLVADEKNPGSLLSSLHSARENARTIRDALPREGWERINDLYLKAKAELPSGLARSRRYDKLGEVIAAAQQVTGLLAGSMLHDEGYDFLRIGRNLERADMTTRIVDVRTAPAHPDVQSAELEPFRHAQWLSLLRSISGYQAYWLKVQAPVRRREVLEFLFKERQFPRSILHGIGEAAAAIGHLPRSEALTAEIDALAARIGKRRVGRMDDDAVHAFVDLVQLKLGRLHDAIAATYFQAVPAERRPRRGRGRKKSVVAPTQN</sequence>
<protein>
    <recommendedName>
        <fullName evidence="2">DUF403 domain-containing protein</fullName>
    </recommendedName>
</protein>
<dbReference type="InterPro" id="IPR051680">
    <property type="entry name" value="ATP-dep_Glu-Cys_Ligase-2"/>
</dbReference>
<comment type="caution">
    <text evidence="3">The sequence shown here is derived from an EMBL/GenBank/DDBJ whole genome shotgun (WGS) entry which is preliminary data.</text>
</comment>
<dbReference type="EMBL" id="JQSG02000006">
    <property type="protein sequence ID" value="OBS08504.1"/>
    <property type="molecule type" value="Genomic_DNA"/>
</dbReference>